<dbReference type="PANTHER" id="PTHR12847">
    <property type="entry name" value="ATP-BINDING CASSETTE ABC TRANSPORTER-RELATED"/>
    <property type="match status" value="1"/>
</dbReference>
<dbReference type="InterPro" id="IPR011993">
    <property type="entry name" value="PH-like_dom_sf"/>
</dbReference>
<proteinExistence type="inferred from homology"/>
<comment type="function">
    <text evidence="1">Involved in endocytosis.</text>
</comment>
<dbReference type="Pfam" id="PF07933">
    <property type="entry name" value="DUF1681"/>
    <property type="match status" value="1"/>
</dbReference>
<evidence type="ECO:0000256" key="3">
    <source>
        <dbReference type="ARBA" id="ARBA00007736"/>
    </source>
</evidence>
<comment type="caution">
    <text evidence="5">The sequence shown here is derived from an EMBL/GenBank/DDBJ whole genome shotgun (WGS) entry which is preliminary data.</text>
</comment>
<dbReference type="InterPro" id="IPR012466">
    <property type="entry name" value="NECAP_PHear"/>
</dbReference>
<evidence type="ECO:0000259" key="4">
    <source>
        <dbReference type="Pfam" id="PF07933"/>
    </source>
</evidence>
<evidence type="ECO:0000256" key="2">
    <source>
        <dbReference type="ARBA" id="ARBA00004640"/>
    </source>
</evidence>
<dbReference type="GO" id="GO:0030125">
    <property type="term" value="C:clathrin vesicle coat"/>
    <property type="evidence" value="ECO:0007669"/>
    <property type="project" value="TreeGrafter"/>
</dbReference>
<reference evidence="5" key="2">
    <citation type="submission" date="2004-02" db="EMBL/GenBank/DDBJ databases">
        <authorList>
            <consortium name="Genoscope"/>
            <consortium name="Whitehead Institute Centre for Genome Research"/>
        </authorList>
    </citation>
    <scope>NUCLEOTIDE SEQUENCE</scope>
</reference>
<sequence length="108" mass="12088">MAEDDSYESMLCVKPEVHVYRIPPRASNRGYRAADWKLDEPAWSGELFAQAPVSQYPGSVVEAVTDSSRYFVIRIEDGNGRHAFIGLGFADRGDSFDFNVALQDHFNG</sequence>
<dbReference type="GO" id="GO:0006897">
    <property type="term" value="P:endocytosis"/>
    <property type="evidence" value="ECO:0007669"/>
    <property type="project" value="InterPro"/>
</dbReference>
<dbReference type="AlphaFoldDB" id="Q4RXM8"/>
<gene>
    <name evidence="5" type="ORF">GSTENG00027355001</name>
</gene>
<dbReference type="KEGG" id="tng:GSTEN00027355G001"/>
<reference evidence="5" key="1">
    <citation type="journal article" date="2004" name="Nature">
        <title>Genome duplication in the teleost fish Tetraodon nigroviridis reveals the early vertebrate proto-karyotype.</title>
        <authorList>
            <person name="Jaillon O."/>
            <person name="Aury J.-M."/>
            <person name="Brunet F."/>
            <person name="Petit J.-L."/>
            <person name="Stange-Thomann N."/>
            <person name="Mauceli E."/>
            <person name="Bouneau L."/>
            <person name="Fischer C."/>
            <person name="Ozouf-Costaz C."/>
            <person name="Bernot A."/>
            <person name="Nicaud S."/>
            <person name="Jaffe D."/>
            <person name="Fisher S."/>
            <person name="Lutfalla G."/>
            <person name="Dossat C."/>
            <person name="Segurens B."/>
            <person name="Dasilva C."/>
            <person name="Salanoubat M."/>
            <person name="Levy M."/>
            <person name="Boudet N."/>
            <person name="Castellano S."/>
            <person name="Anthouard V."/>
            <person name="Jubin C."/>
            <person name="Castelli V."/>
            <person name="Katinka M."/>
            <person name="Vacherie B."/>
            <person name="Biemont C."/>
            <person name="Skalli Z."/>
            <person name="Cattolico L."/>
            <person name="Poulain J."/>
            <person name="De Berardinis V."/>
            <person name="Cruaud C."/>
            <person name="Duprat S."/>
            <person name="Brottier P."/>
            <person name="Coutanceau J.-P."/>
            <person name="Gouzy J."/>
            <person name="Parra G."/>
            <person name="Lardier G."/>
            <person name="Chapple C."/>
            <person name="McKernan K.J."/>
            <person name="McEwan P."/>
            <person name="Bosak S."/>
            <person name="Kellis M."/>
            <person name="Volff J.-N."/>
            <person name="Guigo R."/>
            <person name="Zody M.C."/>
            <person name="Mesirov J."/>
            <person name="Lindblad-Toh K."/>
            <person name="Birren B."/>
            <person name="Nusbaum C."/>
            <person name="Kahn D."/>
            <person name="Robinson-Rechavi M."/>
            <person name="Laudet V."/>
            <person name="Schachter V."/>
            <person name="Quetier F."/>
            <person name="Saurin W."/>
            <person name="Scarpelli C."/>
            <person name="Wincker P."/>
            <person name="Lander E.S."/>
            <person name="Weissenbach J."/>
            <person name="Roest Crollius H."/>
        </authorList>
    </citation>
    <scope>NUCLEOTIDE SEQUENCE [LARGE SCALE GENOMIC DNA]</scope>
</reference>
<dbReference type="EMBL" id="CAAE01014979">
    <property type="protein sequence ID" value="CAG06854.1"/>
    <property type="molecule type" value="Genomic_DNA"/>
</dbReference>
<protein>
    <submittedName>
        <fullName evidence="5">(spotted green pufferfish) hypothetical protein</fullName>
    </submittedName>
</protein>
<accession>Q4RXM8</accession>
<evidence type="ECO:0000256" key="1">
    <source>
        <dbReference type="ARBA" id="ARBA00002550"/>
    </source>
</evidence>
<name>Q4RXM8_TETNG</name>
<comment type="similarity">
    <text evidence="3">Belongs to the NECAP family.</text>
</comment>
<dbReference type="SUPFAM" id="SSF50729">
    <property type="entry name" value="PH domain-like"/>
    <property type="match status" value="1"/>
</dbReference>
<feature type="domain" description="NECAP PHear" evidence="4">
    <location>
        <begin position="44"/>
        <end position="107"/>
    </location>
</feature>
<dbReference type="Gene3D" id="2.30.29.30">
    <property type="entry name" value="Pleckstrin-homology domain (PH domain)/Phosphotyrosine-binding domain (PTB)"/>
    <property type="match status" value="2"/>
</dbReference>
<organism evidence="5">
    <name type="scientific">Tetraodon nigroviridis</name>
    <name type="common">Spotted green pufferfish</name>
    <name type="synonym">Chelonodon nigroviridis</name>
    <dbReference type="NCBI Taxonomy" id="99883"/>
    <lineage>
        <taxon>Eukaryota</taxon>
        <taxon>Metazoa</taxon>
        <taxon>Chordata</taxon>
        <taxon>Craniata</taxon>
        <taxon>Vertebrata</taxon>
        <taxon>Euteleostomi</taxon>
        <taxon>Actinopterygii</taxon>
        <taxon>Neopterygii</taxon>
        <taxon>Teleostei</taxon>
        <taxon>Neoteleostei</taxon>
        <taxon>Acanthomorphata</taxon>
        <taxon>Eupercaria</taxon>
        <taxon>Tetraodontiformes</taxon>
        <taxon>Tetradontoidea</taxon>
        <taxon>Tetraodontidae</taxon>
        <taxon>Tetraodon</taxon>
    </lineage>
</organism>
<dbReference type="OrthoDB" id="10265489at2759"/>
<comment type="subcellular location">
    <subcellularLocation>
        <location evidence="2">Cytoplasmic vesicle</location>
        <location evidence="2">Clathrin-coated vesicle membrane</location>
    </subcellularLocation>
</comment>
<dbReference type="CDD" id="cd13228">
    <property type="entry name" value="PHear_NECAP"/>
    <property type="match status" value="1"/>
</dbReference>
<dbReference type="PANTHER" id="PTHR12847:SF16">
    <property type="entry name" value="ADAPTIN EAR-BINDING COAT-ASSOCIATED PROTEIN 2"/>
    <property type="match status" value="1"/>
</dbReference>
<evidence type="ECO:0000313" key="5">
    <source>
        <dbReference type="EMBL" id="CAG06854.1"/>
    </source>
</evidence>